<dbReference type="PANTHER" id="PTHR35125:SF2">
    <property type="entry name" value="PROTEIN PATRONUS 2-LIKE"/>
    <property type="match status" value="1"/>
</dbReference>
<keyword evidence="3" id="KW-1185">Reference proteome</keyword>
<protein>
    <submittedName>
        <fullName evidence="2">Protein PATRONUS 2-like</fullName>
    </submittedName>
</protein>
<dbReference type="AlphaFoldDB" id="A0A834T3C4"/>
<dbReference type="OrthoDB" id="1902316at2759"/>
<evidence type="ECO:0000313" key="2">
    <source>
        <dbReference type="EMBL" id="KAF7813047.1"/>
    </source>
</evidence>
<feature type="region of interest" description="Disordered" evidence="1">
    <location>
        <begin position="16"/>
        <end position="79"/>
    </location>
</feature>
<sequence>MATRTGRLLQDQNLGVHMDGTTIPGKENLKGQRKLGAGGRKPLGDLSNSGKLSINQPGGRKALDGSLNSGKQLKKPNKLASVEEEAVPCKAKNLEINNRTTTKASEKLQTSNRKALSDISNSGKLHNTVGEIKNKSSQKQIAFVGEPLHLSAIAEEQCLHNHQECIKSQSEPMSLRQLLKTVGIENDSDDHLAFSSEGQSFNQLKPESDLKHLELEEIPELPEVESSWKGQVLTTQPASPAHCMTPKISSCYKLWEDCDVNFNYWFLLKDDCNIPEVVSRNDELVCSVSSFPKANHDEGLTSIEDVHACLMDMYHDEGLTAIEDDANKLYL</sequence>
<organism evidence="2 3">
    <name type="scientific">Senna tora</name>
    <dbReference type="NCBI Taxonomy" id="362788"/>
    <lineage>
        <taxon>Eukaryota</taxon>
        <taxon>Viridiplantae</taxon>
        <taxon>Streptophyta</taxon>
        <taxon>Embryophyta</taxon>
        <taxon>Tracheophyta</taxon>
        <taxon>Spermatophyta</taxon>
        <taxon>Magnoliopsida</taxon>
        <taxon>eudicotyledons</taxon>
        <taxon>Gunneridae</taxon>
        <taxon>Pentapetalae</taxon>
        <taxon>rosids</taxon>
        <taxon>fabids</taxon>
        <taxon>Fabales</taxon>
        <taxon>Fabaceae</taxon>
        <taxon>Caesalpinioideae</taxon>
        <taxon>Cassia clade</taxon>
        <taxon>Senna</taxon>
    </lineage>
</organism>
<dbReference type="Proteomes" id="UP000634136">
    <property type="component" value="Unassembled WGS sequence"/>
</dbReference>
<evidence type="ECO:0000256" key="1">
    <source>
        <dbReference type="SAM" id="MobiDB-lite"/>
    </source>
</evidence>
<comment type="caution">
    <text evidence="2">The sequence shown here is derived from an EMBL/GenBank/DDBJ whole genome shotgun (WGS) entry which is preliminary data.</text>
</comment>
<proteinExistence type="predicted"/>
<feature type="compositionally biased region" description="Polar residues" evidence="1">
    <location>
        <begin position="46"/>
        <end position="56"/>
    </location>
</feature>
<dbReference type="PANTHER" id="PTHR35125">
    <property type="entry name" value="NEURON NAVIGATOR 1-LIKE-RELATED"/>
    <property type="match status" value="1"/>
</dbReference>
<accession>A0A834T3C4</accession>
<evidence type="ECO:0000313" key="3">
    <source>
        <dbReference type="Proteomes" id="UP000634136"/>
    </source>
</evidence>
<dbReference type="InterPro" id="IPR039326">
    <property type="entry name" value="Patronus"/>
</dbReference>
<reference evidence="2" key="1">
    <citation type="submission" date="2020-09" db="EMBL/GenBank/DDBJ databases">
        <title>Genome-Enabled Discovery of Anthraquinone Biosynthesis in Senna tora.</title>
        <authorList>
            <person name="Kang S.-H."/>
            <person name="Pandey R.P."/>
            <person name="Lee C.-M."/>
            <person name="Sim J.-S."/>
            <person name="Jeong J.-T."/>
            <person name="Choi B.-S."/>
            <person name="Jung M."/>
            <person name="Ginzburg D."/>
            <person name="Zhao K."/>
            <person name="Won S.Y."/>
            <person name="Oh T.-J."/>
            <person name="Yu Y."/>
            <person name="Kim N.-H."/>
            <person name="Lee O.R."/>
            <person name="Lee T.-H."/>
            <person name="Bashyal P."/>
            <person name="Kim T.-S."/>
            <person name="Lee W.-H."/>
            <person name="Kawkins C."/>
            <person name="Kim C.-K."/>
            <person name="Kim J.S."/>
            <person name="Ahn B.O."/>
            <person name="Rhee S.Y."/>
            <person name="Sohng J.K."/>
        </authorList>
    </citation>
    <scope>NUCLEOTIDE SEQUENCE</scope>
    <source>
        <tissue evidence="2">Leaf</tissue>
    </source>
</reference>
<dbReference type="GO" id="GO:0007346">
    <property type="term" value="P:regulation of mitotic cell cycle"/>
    <property type="evidence" value="ECO:0007669"/>
    <property type="project" value="InterPro"/>
</dbReference>
<name>A0A834T3C4_9FABA</name>
<gene>
    <name evidence="2" type="ORF">G2W53_034023</name>
</gene>
<dbReference type="EMBL" id="JAAIUW010000010">
    <property type="protein sequence ID" value="KAF7813047.1"/>
    <property type="molecule type" value="Genomic_DNA"/>
</dbReference>